<feature type="non-terminal residue" evidence="1">
    <location>
        <position position="1"/>
    </location>
</feature>
<reference evidence="1" key="1">
    <citation type="submission" date="2018-06" db="EMBL/GenBank/DDBJ databases">
        <authorList>
            <person name="Zhirakovskaya E."/>
        </authorList>
    </citation>
    <scope>NUCLEOTIDE SEQUENCE</scope>
</reference>
<dbReference type="EMBL" id="UOFB01000354">
    <property type="protein sequence ID" value="VAW49478.1"/>
    <property type="molecule type" value="Genomic_DNA"/>
</dbReference>
<evidence type="ECO:0000313" key="1">
    <source>
        <dbReference type="EMBL" id="VAW49478.1"/>
    </source>
</evidence>
<accession>A0A3B0W0Q1</accession>
<proteinExistence type="predicted"/>
<sequence>YAVGKEIVKSLNEYTIRQELKEKFSQNEHIA</sequence>
<organism evidence="1">
    <name type="scientific">hydrothermal vent metagenome</name>
    <dbReference type="NCBI Taxonomy" id="652676"/>
    <lineage>
        <taxon>unclassified sequences</taxon>
        <taxon>metagenomes</taxon>
        <taxon>ecological metagenomes</taxon>
    </lineage>
</organism>
<name>A0A3B0W0Q1_9ZZZZ</name>
<gene>
    <name evidence="1" type="ORF">MNBD_GAMMA04-312</name>
</gene>
<protein>
    <submittedName>
        <fullName evidence="1">Uncharacterized protein</fullName>
    </submittedName>
</protein>
<dbReference type="AlphaFoldDB" id="A0A3B0W0Q1"/>